<dbReference type="RefSeq" id="WP_035687522.1">
    <property type="nucleotide sequence ID" value="NZ_JPRL01000001.1"/>
</dbReference>
<keyword evidence="3" id="KW-1185">Reference proteome</keyword>
<feature type="domain" description="NAD(P)-binding" evidence="1">
    <location>
        <begin position="11"/>
        <end position="197"/>
    </location>
</feature>
<dbReference type="Pfam" id="PF13460">
    <property type="entry name" value="NAD_binding_10"/>
    <property type="match status" value="1"/>
</dbReference>
<evidence type="ECO:0000313" key="2">
    <source>
        <dbReference type="EMBL" id="KFF07594.1"/>
    </source>
</evidence>
<dbReference type="SUPFAM" id="SSF51735">
    <property type="entry name" value="NAD(P)-binding Rossmann-fold domains"/>
    <property type="match status" value="1"/>
</dbReference>
<dbReference type="STRING" id="362418.IW19_19715"/>
<accession>A0A085ZT30</accession>
<organism evidence="2 3">
    <name type="scientific">Flavobacterium reichenbachii</name>
    <dbReference type="NCBI Taxonomy" id="362418"/>
    <lineage>
        <taxon>Bacteria</taxon>
        <taxon>Pseudomonadati</taxon>
        <taxon>Bacteroidota</taxon>
        <taxon>Flavobacteriia</taxon>
        <taxon>Flavobacteriales</taxon>
        <taxon>Flavobacteriaceae</taxon>
        <taxon>Flavobacterium</taxon>
    </lineage>
</organism>
<name>A0A085ZT30_9FLAO</name>
<dbReference type="GO" id="GO:0004074">
    <property type="term" value="F:biliverdin reductase [NAD(P)H] activity"/>
    <property type="evidence" value="ECO:0007669"/>
    <property type="project" value="TreeGrafter"/>
</dbReference>
<dbReference type="Proteomes" id="UP000028715">
    <property type="component" value="Unassembled WGS sequence"/>
</dbReference>
<sequence>MKNINKVAVLGGGGRTGNYLVNQLLKEGFTIKLLLRNLQNFSIQSSQIKIIKGDALDLEAIKLLLQDCDAVITTIGQRKDEPLVASLATNNILQIMNDYGIKRYVLLAGLNIDTPFDKKSTKTQMATEWMKSNFPVIQEDRQKAYDLLEASNINWTQVRVPFIEFTDVSSELGVSLEDCLGDKISAYDIASFMIREMAESKFSRQSPFISAV</sequence>
<dbReference type="InterPro" id="IPR016040">
    <property type="entry name" value="NAD(P)-bd_dom"/>
</dbReference>
<proteinExistence type="predicted"/>
<comment type="caution">
    <text evidence="2">The sequence shown here is derived from an EMBL/GenBank/DDBJ whole genome shotgun (WGS) entry which is preliminary data.</text>
</comment>
<dbReference type="Gene3D" id="3.40.50.720">
    <property type="entry name" value="NAD(P)-binding Rossmann-like Domain"/>
    <property type="match status" value="1"/>
</dbReference>
<evidence type="ECO:0000259" key="1">
    <source>
        <dbReference type="Pfam" id="PF13460"/>
    </source>
</evidence>
<dbReference type="eggNOG" id="COG0702">
    <property type="taxonomic scope" value="Bacteria"/>
</dbReference>
<dbReference type="AlphaFoldDB" id="A0A085ZT30"/>
<evidence type="ECO:0000313" key="3">
    <source>
        <dbReference type="Proteomes" id="UP000028715"/>
    </source>
</evidence>
<dbReference type="EMBL" id="JPRL01000001">
    <property type="protein sequence ID" value="KFF07594.1"/>
    <property type="molecule type" value="Genomic_DNA"/>
</dbReference>
<dbReference type="OrthoDB" id="9790734at2"/>
<reference evidence="2 3" key="1">
    <citation type="submission" date="2014-07" db="EMBL/GenBank/DDBJ databases">
        <title>Genome of Flavobacterium reichenbachii LMG 25512.</title>
        <authorList>
            <person name="Stropko S.J."/>
            <person name="Pipes S.E."/>
            <person name="Newman J.D."/>
        </authorList>
    </citation>
    <scope>NUCLEOTIDE SEQUENCE [LARGE SCALE GENOMIC DNA]</scope>
    <source>
        <strain evidence="2 3">LMG 25512</strain>
    </source>
</reference>
<dbReference type="GO" id="GO:0042602">
    <property type="term" value="F:riboflavin reductase (NADPH) activity"/>
    <property type="evidence" value="ECO:0007669"/>
    <property type="project" value="TreeGrafter"/>
</dbReference>
<protein>
    <submittedName>
        <fullName evidence="2">NADH-flavin reductase</fullName>
    </submittedName>
</protein>
<gene>
    <name evidence="2" type="ORF">IW19_19715</name>
</gene>
<dbReference type="InterPro" id="IPR051606">
    <property type="entry name" value="Polyketide_Oxido-like"/>
</dbReference>
<dbReference type="InterPro" id="IPR036291">
    <property type="entry name" value="NAD(P)-bd_dom_sf"/>
</dbReference>
<dbReference type="PANTHER" id="PTHR43355:SF2">
    <property type="entry name" value="FLAVIN REDUCTASE (NADPH)"/>
    <property type="match status" value="1"/>
</dbReference>
<dbReference type="PANTHER" id="PTHR43355">
    <property type="entry name" value="FLAVIN REDUCTASE (NADPH)"/>
    <property type="match status" value="1"/>
</dbReference>